<feature type="compositionally biased region" description="Basic and acidic residues" evidence="1">
    <location>
        <begin position="377"/>
        <end position="386"/>
    </location>
</feature>
<dbReference type="InterPro" id="IPR056599">
    <property type="entry name" value="AAA_lid_fung"/>
</dbReference>
<proteinExistence type="predicted"/>
<dbReference type="CDD" id="cd19481">
    <property type="entry name" value="RecA-like_protease"/>
    <property type="match status" value="1"/>
</dbReference>
<sequence length="1178" mass="132074">MGPDSQAKPATVADVLSEAPARKASGGDVAHAKLSSSTQADADAHNDPNVPEAADAQSHERLTEADETSAFEARFRAVESKIGLVDTLYGLHKSAAEGINHEHKLFVGMKTEELEEARELSFLQDSMFFLSRIRHSYQTLQFYQEQRKLKLAEEKRKVTHSETDIVRQASTKAFLSGEPAKILQVNWDTFVTNAPEPDLAILSPIEVISSEPDPRIISQLELTYSNKTGKKKKPKLGVDSLFSTDKGNVQSTLPERIRISSAYLFTIMATFETSPVLLPGSKTAVFLRPFQHLVYNEGLLRQRLAALEEKYENYDPNMAEPTSAVLQGESAPTENIDPLAGNAPTLGPEATSGQETALDGDSNRKAAPGDEDDDQDKGDKEESGADEIRTSITALLHLRCLVGFIDSEIMPKEKYFRSDECTHVHFHDLWYLFKPGDELMEQNGKQAYVVLHVQVPVHKVEDPWEQWNKRGADNGSDSGSDTEEDGNPFTLHCAYIDFDGKNFGPVKRKFHIPPFGDHKAIKSLPVYPFRFAKSSDTRQEFHDRGRMLLNVAKFKAMYYMGVTVDTRDEIDSQVVVDFNEALVDQERREAWEPSVGPISMAAESRDDECSSICCRDQVVVFGHHVDTTLTENYVKSLLPSNRLAAPSLILSPRSLEETLESIDQLSETELLIMTYRVFGFILRSRKWGKFPCLVLVSAADMGIAQLDLGFLRYENINARDSKVGAFDRLELPSGHREMVKSLVVQHFRSKHSLARDEQTDLVQGKGKGLIILLHGAPGVGKTTTAEGIAELFKKPLFQITCGDLGTTAKEVEASLEKNFALASRWGCILLLDEADVFLASRERTDFQRNGLVAVFLRVLEYYTGILFLTTNRIGDFDEAFASRIHMSLYYPELDEEKTLKVFRLNLDLIQERFSKHGRKIIFDASSIEDFAQQHFINNKYNRWNGRQIRNACQTALALAEFDAQGSTLDIDSELNKDVDVRLELKYFKIVQRAYLEFGQYLGEINGSQGDRRAIDLKLRARTSTPYEANRNLFSQRQDTRPSTGQNLQPQYKHPAPRRSYGNPEDPYSPGHLPGTPSPSRSQFYGQHSSYSQHSQGYERPPGLGSHGPYAERSSGVLETPQQGQTDPRFSQGSPQAEYESPPPGDQPARQTEFRQAEFRQSGEQQGVPWQPGMGFVGK</sequence>
<dbReference type="InterPro" id="IPR003959">
    <property type="entry name" value="ATPase_AAA_core"/>
</dbReference>
<dbReference type="InterPro" id="IPR027417">
    <property type="entry name" value="P-loop_NTPase"/>
</dbReference>
<feature type="compositionally biased region" description="Polar residues" evidence="1">
    <location>
        <begin position="1119"/>
        <end position="1134"/>
    </location>
</feature>
<dbReference type="PANTHER" id="PTHR46411:SF2">
    <property type="entry name" value="AAA+ ATPASE DOMAIN-CONTAINING PROTEIN"/>
    <property type="match status" value="1"/>
</dbReference>
<dbReference type="OrthoDB" id="10042665at2759"/>
<evidence type="ECO:0000313" key="3">
    <source>
        <dbReference type="EMBL" id="KFA62499.1"/>
    </source>
</evidence>
<dbReference type="Gene3D" id="3.40.50.300">
    <property type="entry name" value="P-loop containing nucleotide triphosphate hydrolases"/>
    <property type="match status" value="1"/>
</dbReference>
<dbReference type="GO" id="GO:0016887">
    <property type="term" value="F:ATP hydrolysis activity"/>
    <property type="evidence" value="ECO:0007669"/>
    <property type="project" value="InterPro"/>
</dbReference>
<dbReference type="PANTHER" id="PTHR46411">
    <property type="entry name" value="FAMILY ATPASE, PUTATIVE-RELATED"/>
    <property type="match status" value="1"/>
</dbReference>
<organism evidence="3 4">
    <name type="scientific">Stachybotrys chlorohalonatus (strain IBT 40285)</name>
    <dbReference type="NCBI Taxonomy" id="1283841"/>
    <lineage>
        <taxon>Eukaryota</taxon>
        <taxon>Fungi</taxon>
        <taxon>Dikarya</taxon>
        <taxon>Ascomycota</taxon>
        <taxon>Pezizomycotina</taxon>
        <taxon>Sordariomycetes</taxon>
        <taxon>Hypocreomycetidae</taxon>
        <taxon>Hypocreales</taxon>
        <taxon>Stachybotryaceae</taxon>
        <taxon>Stachybotrys</taxon>
    </lineage>
</organism>
<feature type="region of interest" description="Disordered" evidence="1">
    <location>
        <begin position="18"/>
        <end position="67"/>
    </location>
</feature>
<dbReference type="Pfam" id="PF23232">
    <property type="entry name" value="AAA_lid_13"/>
    <property type="match status" value="1"/>
</dbReference>
<evidence type="ECO:0000256" key="1">
    <source>
        <dbReference type="SAM" id="MobiDB-lite"/>
    </source>
</evidence>
<dbReference type="Proteomes" id="UP000028524">
    <property type="component" value="Unassembled WGS sequence"/>
</dbReference>
<dbReference type="InterPro" id="IPR054289">
    <property type="entry name" value="DUF7025"/>
</dbReference>
<dbReference type="Pfam" id="PF00004">
    <property type="entry name" value="AAA"/>
    <property type="match status" value="1"/>
</dbReference>
<feature type="compositionally biased region" description="Polar residues" evidence="1">
    <location>
        <begin position="1026"/>
        <end position="1049"/>
    </location>
</feature>
<gene>
    <name evidence="3" type="ORF">S40285_08937</name>
</gene>
<dbReference type="AlphaFoldDB" id="A0A084QEW4"/>
<dbReference type="STRING" id="1283841.A0A084QEW4"/>
<feature type="region of interest" description="Disordered" evidence="1">
    <location>
        <begin position="332"/>
        <end position="386"/>
    </location>
</feature>
<protein>
    <recommendedName>
        <fullName evidence="2">AAA+ ATPase domain-containing protein</fullName>
    </recommendedName>
</protein>
<accession>A0A084QEW4</accession>
<dbReference type="InParanoid" id="A0A084QEW4"/>
<feature type="domain" description="AAA+ ATPase" evidence="2">
    <location>
        <begin position="767"/>
        <end position="892"/>
    </location>
</feature>
<dbReference type="OMA" id="HCAYIDF"/>
<feature type="compositionally biased region" description="Low complexity" evidence="1">
    <location>
        <begin position="1081"/>
        <end position="1097"/>
    </location>
</feature>
<dbReference type="SMART" id="SM00382">
    <property type="entry name" value="AAA"/>
    <property type="match status" value="1"/>
</dbReference>
<dbReference type="Pfam" id="PF22942">
    <property type="entry name" value="DUF7025"/>
    <property type="match status" value="1"/>
</dbReference>
<dbReference type="GO" id="GO:0005524">
    <property type="term" value="F:ATP binding"/>
    <property type="evidence" value="ECO:0007669"/>
    <property type="project" value="InterPro"/>
</dbReference>
<evidence type="ECO:0000313" key="4">
    <source>
        <dbReference type="Proteomes" id="UP000028524"/>
    </source>
</evidence>
<feature type="region of interest" description="Disordered" evidence="1">
    <location>
        <begin position="464"/>
        <end position="484"/>
    </location>
</feature>
<feature type="region of interest" description="Disordered" evidence="1">
    <location>
        <begin position="1026"/>
        <end position="1178"/>
    </location>
</feature>
<dbReference type="SUPFAM" id="SSF52540">
    <property type="entry name" value="P-loop containing nucleoside triphosphate hydrolases"/>
    <property type="match status" value="1"/>
</dbReference>
<evidence type="ECO:0000259" key="2">
    <source>
        <dbReference type="SMART" id="SM00382"/>
    </source>
</evidence>
<dbReference type="EMBL" id="KL660793">
    <property type="protein sequence ID" value="KFA62499.1"/>
    <property type="molecule type" value="Genomic_DNA"/>
</dbReference>
<name>A0A084QEW4_STAC4</name>
<keyword evidence="4" id="KW-1185">Reference proteome</keyword>
<dbReference type="HOGENOM" id="CLU_004471_2_2_1"/>
<reference evidence="3 4" key="1">
    <citation type="journal article" date="2014" name="BMC Genomics">
        <title>Comparative genome sequencing reveals chemotype-specific gene clusters in the toxigenic black mold Stachybotrys.</title>
        <authorList>
            <person name="Semeiks J."/>
            <person name="Borek D."/>
            <person name="Otwinowski Z."/>
            <person name="Grishin N.V."/>
        </authorList>
    </citation>
    <scope>NUCLEOTIDE SEQUENCE [LARGE SCALE GENOMIC DNA]</scope>
    <source>
        <strain evidence="3 4">IBT 40285</strain>
    </source>
</reference>
<dbReference type="InterPro" id="IPR003593">
    <property type="entry name" value="AAA+_ATPase"/>
</dbReference>